<dbReference type="InterPro" id="IPR013517">
    <property type="entry name" value="FG-GAP"/>
</dbReference>
<feature type="signal peptide" evidence="2">
    <location>
        <begin position="1"/>
        <end position="41"/>
    </location>
</feature>
<dbReference type="EMBL" id="JADOTY010000001">
    <property type="protein sequence ID" value="MBG6105834.1"/>
    <property type="molecule type" value="Genomic_DNA"/>
</dbReference>
<dbReference type="PANTHER" id="PTHR30383">
    <property type="entry name" value="THIOESTERASE 1/PROTEASE 1/LYSOPHOSPHOLIPASE L1"/>
    <property type="match status" value="1"/>
</dbReference>
<dbReference type="Pfam" id="PF13517">
    <property type="entry name" value="FG-GAP_3"/>
    <property type="match status" value="3"/>
</dbReference>
<dbReference type="PANTHER" id="PTHR30383:SF5">
    <property type="entry name" value="SGNH HYDROLASE-TYPE ESTERASE DOMAIN-CONTAINING PROTEIN"/>
    <property type="match status" value="1"/>
</dbReference>
<keyword evidence="5" id="KW-1185">Reference proteome</keyword>
<dbReference type="Gene3D" id="3.40.50.1110">
    <property type="entry name" value="SGNH hydrolase"/>
    <property type="match status" value="1"/>
</dbReference>
<dbReference type="InterPro" id="IPR028994">
    <property type="entry name" value="Integrin_alpha_N"/>
</dbReference>
<dbReference type="Proteomes" id="UP000631791">
    <property type="component" value="Unassembled WGS sequence"/>
</dbReference>
<proteinExistence type="predicted"/>
<name>A0ABS0KCW2_9ACTN</name>
<dbReference type="RefSeq" id="WP_196924083.1">
    <property type="nucleotide sequence ID" value="NZ_JADOTY010000001.1"/>
</dbReference>
<keyword evidence="1 2" id="KW-0732">Signal</keyword>
<dbReference type="SUPFAM" id="SSF52266">
    <property type="entry name" value="SGNH hydrolase"/>
    <property type="match status" value="1"/>
</dbReference>
<dbReference type="Pfam" id="PF13472">
    <property type="entry name" value="Lipase_GDSL_2"/>
    <property type="match status" value="1"/>
</dbReference>
<accession>A0ABS0KCW2</accession>
<protein>
    <submittedName>
        <fullName evidence="4">Lysophospholipase L1-like esterase</fullName>
    </submittedName>
</protein>
<sequence>MSPSKTVPHRRSAHGGRTRTVAAILAAVLVSAGLVATPAGAADAYTQVYEFSYPANEEPLIEEGLNENYDAQYYDSDQGFLIEHNDDLFKRGVLCEGDIKQLSAEELGECLVRKVYDVPTSNDAPDDFRIELRPGENRVAVTIHDDKPPSANGETWAHFGFTAGITVATLLIRSACLSGALNRQVDAGNTVMKGLCVGIAEFLSNFLLKAVQSHYDGTLGDGHTWGANTLAAAVAGKFAFLWEHPLQGAIVRDGGTFWTNVANVLNAVWAGLSRACVVCGGVFGAAYQGLSAAISTTFRAILPRGETALRVMPLGDSITYGVGVSDPEGTGYRARLWSGLSDAPVLDFVGSMNSGTLPDRNHEGHPWWRIADIDRQVDCVIPRYRPNVVLLHIGTNDMQFNDAVDDAPARLEGLIGKIVRLAPETTVLVAKLVPAFNTGANNNVQRYNAAIPGVVDRFRAAGKRVRLVDMGAVTRADLTDTVHPNAEGYRKMADAFLGAVRSARAENLIEDPVGASPVACGGEVSKVPDSVSGDTSAQGEGWRWQGVVASGVGANRDRVQFADVDGDGLDDYLVLDDQARVKAWTNAHTLGGGFGWRGRDTIATGVGAVPENVRFADVDGDGLDDYLVVDGTGRVSAWINQFTPGTGFGWDYAGVIATGVGATRDQIRFADFTGDGLDDYLVVDDSGRITAYSNEFHPGGAYGWSSLGLVAAGVGAARDRVRFADLNGDARDDYLVVHDEGHVKVWLNTVPRFVVQAPGHPTPRIEWQNHGQTLTATAANRDQVGFADLNGDGKDDYLLVDSTGKAVGALNDRYGQPDTWDWQGVVGQNPNADTTSGMVDLTGDGRADWVAIRADGTVAAWINRLTQGGGYGWDYAGQITAGVTPGRERVRFADVDGDGKDDYLVIDDVGGVKAWINNYAPDRGFVWDYAGVIAAGVGAAKERVRFADMNGDRKDDYVVVDDAGEVRAWLNKRSASGYGWDYVGQISPGVGAARDQVHLTDLNGDLRADYLVVDAAGRVYVWINAYKESRFGWRFDGLVASGVGVSGGRVRFADLNGDRRADYLIEDPGGQIRAWTFNGYYVIQKAPDEPMSGTPTTSDVDIDLDPCVLVLNLNRGPCDT</sequence>
<evidence type="ECO:0000313" key="5">
    <source>
        <dbReference type="Proteomes" id="UP000631791"/>
    </source>
</evidence>
<evidence type="ECO:0000256" key="2">
    <source>
        <dbReference type="SAM" id="SignalP"/>
    </source>
</evidence>
<dbReference type="InterPro" id="IPR013830">
    <property type="entry name" value="SGNH_hydro"/>
</dbReference>
<dbReference type="SUPFAM" id="SSF69318">
    <property type="entry name" value="Integrin alpha N-terminal domain"/>
    <property type="match status" value="2"/>
</dbReference>
<feature type="domain" description="SGNH hydrolase-type esterase" evidence="3">
    <location>
        <begin position="314"/>
        <end position="490"/>
    </location>
</feature>
<dbReference type="InterPro" id="IPR036514">
    <property type="entry name" value="SGNH_hydro_sf"/>
</dbReference>
<dbReference type="InterPro" id="IPR051532">
    <property type="entry name" value="Ester_Hydrolysis_Enzymes"/>
</dbReference>
<feature type="chain" id="PRO_5046620110" evidence="2">
    <location>
        <begin position="42"/>
        <end position="1120"/>
    </location>
</feature>
<evidence type="ECO:0000256" key="1">
    <source>
        <dbReference type="ARBA" id="ARBA00022729"/>
    </source>
</evidence>
<comment type="caution">
    <text evidence="4">The sequence shown here is derived from an EMBL/GenBank/DDBJ whole genome shotgun (WGS) entry which is preliminary data.</text>
</comment>
<evidence type="ECO:0000259" key="3">
    <source>
        <dbReference type="Pfam" id="PF13472"/>
    </source>
</evidence>
<gene>
    <name evidence="4" type="ORF">IW249_006248</name>
</gene>
<organism evidence="4 5">
    <name type="scientific">Micromonospora vinacea</name>
    <dbReference type="NCBI Taxonomy" id="709878"/>
    <lineage>
        <taxon>Bacteria</taxon>
        <taxon>Bacillati</taxon>
        <taxon>Actinomycetota</taxon>
        <taxon>Actinomycetes</taxon>
        <taxon>Micromonosporales</taxon>
        <taxon>Micromonosporaceae</taxon>
        <taxon>Micromonospora</taxon>
    </lineage>
</organism>
<reference evidence="4 5" key="1">
    <citation type="submission" date="2020-11" db="EMBL/GenBank/DDBJ databases">
        <title>Sequencing the genomes of 1000 actinobacteria strains.</title>
        <authorList>
            <person name="Klenk H.-P."/>
        </authorList>
    </citation>
    <scope>NUCLEOTIDE SEQUENCE [LARGE SCALE GENOMIC DNA]</scope>
    <source>
        <strain evidence="4 5">DSM 101695</strain>
    </source>
</reference>
<evidence type="ECO:0000313" key="4">
    <source>
        <dbReference type="EMBL" id="MBG6105834.1"/>
    </source>
</evidence>
<dbReference type="CDD" id="cd01833">
    <property type="entry name" value="XynB_like"/>
    <property type="match status" value="1"/>
</dbReference>